<keyword evidence="16" id="KW-1185">Reference proteome</keyword>
<evidence type="ECO:0000256" key="6">
    <source>
        <dbReference type="ARBA" id="ARBA00023077"/>
    </source>
</evidence>
<proteinExistence type="inferred from homology"/>
<dbReference type="Pfam" id="PF07715">
    <property type="entry name" value="Plug"/>
    <property type="match status" value="1"/>
</dbReference>
<dbReference type="PANTHER" id="PTHR30069:SF41">
    <property type="entry name" value="HEME_HEMOPEXIN UTILIZATION PROTEIN C"/>
    <property type="match status" value="1"/>
</dbReference>
<keyword evidence="4 10" id="KW-1134">Transmembrane beta strand</keyword>
<evidence type="ECO:0000256" key="7">
    <source>
        <dbReference type="ARBA" id="ARBA00023136"/>
    </source>
</evidence>
<evidence type="ECO:0000256" key="5">
    <source>
        <dbReference type="ARBA" id="ARBA00022692"/>
    </source>
</evidence>
<evidence type="ECO:0000256" key="4">
    <source>
        <dbReference type="ARBA" id="ARBA00022452"/>
    </source>
</evidence>
<reference evidence="15 16" key="1">
    <citation type="submission" date="2018-11" db="EMBL/GenBank/DDBJ databases">
        <title>Neisseria weixii sp. nov. isolated from the rectal contents of plateau pika (Ochotona cruzoniae).</title>
        <authorList>
            <person name="Zhang G."/>
        </authorList>
    </citation>
    <scope>NUCLEOTIDE SEQUENCE [LARGE SCALE GENOMIC DNA]</scope>
    <source>
        <strain evidence="15 16">10009</strain>
    </source>
</reference>
<feature type="domain" description="TonB-dependent receptor-like beta-barrel" evidence="13">
    <location>
        <begin position="227"/>
        <end position="653"/>
    </location>
</feature>
<protein>
    <submittedName>
        <fullName evidence="15">TonB-dependent receptor</fullName>
    </submittedName>
</protein>
<keyword evidence="6 11" id="KW-0798">TonB box</keyword>
<evidence type="ECO:0000313" key="16">
    <source>
        <dbReference type="Proteomes" id="UP000272412"/>
    </source>
</evidence>
<comment type="caution">
    <text evidence="15">The sequence shown here is derived from an EMBL/GenBank/DDBJ whole genome shotgun (WGS) entry which is preliminary data.</text>
</comment>
<sequence length="689" mass="76534">MKPLLLKRKLICSATICALLPANTWAQTETENEQVALEPIVVMGTAVPTKVTRKRLDQTNTTDLKQVMKNQIGMSVGGGNGVAQYYSIRGIGEDKIVLDVDNTSQSTKVFHHQSRFQLDPALLKSINVEKGTGSASAGIGAVAGVIRATTVDAKDLLVDDKPFGFRVGAGYSSNKGHHSSLAAYTYQNGFSGLIAGNFLNNGEYKSGGELQKGSKLNQRGLLAKIGYDFNPDHTASLSYRQEYQKGSRSNKAEFRTDEYRGFPGAEQKEQTLNAQYTGHNIGFINKLDINAFQIRTEDIKPPKDWESGKNVSHTGEKTTAKAIGGNADFTSSIFDKHTLKYGINYRRETSVPSDKAAWLKILNVTPHSERKTDIGVYAEGIWDLSPITLTTGLRYDHFNWTSASDNPAARKAKAGQINPSLGVIWEANPNLTLLATLNQASRSPRLNEALLANERAGAVMDINPDLKAETARRAEAGFKWKTGNFDVSGSVFRQKIDDLIIYKWANISKTSVSKRGAVFNNGSLNMNGYELDASYRNGGLTARVGVSHTKPKIQGNDIWYGETPLADEHHESSFYFWNTGRQWLTGLSYRFENPKLEIGWLGRYAQSTKYTDTARRKGTLRATKSGYGVHDIYANWQPLKKDTMNVNFAVNNVTDKKFRSHSQHFPDGEQRVPFYERGREFVLSVNYRF</sequence>
<dbReference type="GO" id="GO:0044718">
    <property type="term" value="P:siderophore transmembrane transport"/>
    <property type="evidence" value="ECO:0007669"/>
    <property type="project" value="TreeGrafter"/>
</dbReference>
<dbReference type="GO" id="GO:0015344">
    <property type="term" value="F:siderophore uptake transmembrane transporter activity"/>
    <property type="evidence" value="ECO:0007669"/>
    <property type="project" value="TreeGrafter"/>
</dbReference>
<dbReference type="OrthoDB" id="9790771at2"/>
<evidence type="ECO:0000256" key="10">
    <source>
        <dbReference type="PROSITE-ProRule" id="PRU01360"/>
    </source>
</evidence>
<keyword evidence="8 15" id="KW-0675">Receptor</keyword>
<feature type="domain" description="TonB-dependent receptor plug" evidence="14">
    <location>
        <begin position="49"/>
        <end position="145"/>
    </location>
</feature>
<dbReference type="AlphaFoldDB" id="A0A3N4MS89"/>
<keyword evidence="9 10" id="KW-0998">Cell outer membrane</keyword>
<dbReference type="RefSeq" id="WP_123804274.1">
    <property type="nucleotide sequence ID" value="NZ_RPFL01000018.1"/>
</dbReference>
<dbReference type="Pfam" id="PF00593">
    <property type="entry name" value="TonB_dep_Rec_b-barrel"/>
    <property type="match status" value="1"/>
</dbReference>
<evidence type="ECO:0000259" key="14">
    <source>
        <dbReference type="Pfam" id="PF07715"/>
    </source>
</evidence>
<evidence type="ECO:0000256" key="3">
    <source>
        <dbReference type="ARBA" id="ARBA00022448"/>
    </source>
</evidence>
<dbReference type="CDD" id="cd01347">
    <property type="entry name" value="ligand_gated_channel"/>
    <property type="match status" value="1"/>
</dbReference>
<keyword evidence="7 10" id="KW-0472">Membrane</keyword>
<name>A0A3N4MS89_9NEIS</name>
<feature type="chain" id="PRO_5017950883" evidence="12">
    <location>
        <begin position="27"/>
        <end position="689"/>
    </location>
</feature>
<dbReference type="SUPFAM" id="SSF56935">
    <property type="entry name" value="Porins"/>
    <property type="match status" value="1"/>
</dbReference>
<keyword evidence="3 10" id="KW-0813">Transport</keyword>
<evidence type="ECO:0000313" key="15">
    <source>
        <dbReference type="EMBL" id="RPD86762.1"/>
    </source>
</evidence>
<dbReference type="Gene3D" id="2.170.130.10">
    <property type="entry name" value="TonB-dependent receptor, plug domain"/>
    <property type="match status" value="1"/>
</dbReference>
<dbReference type="Gene3D" id="2.40.170.20">
    <property type="entry name" value="TonB-dependent receptor, beta-barrel domain"/>
    <property type="match status" value="1"/>
</dbReference>
<comment type="similarity">
    <text evidence="2 10 11">Belongs to the TonB-dependent receptor family.</text>
</comment>
<dbReference type="PROSITE" id="PS52016">
    <property type="entry name" value="TONB_DEPENDENT_REC_3"/>
    <property type="match status" value="1"/>
</dbReference>
<dbReference type="InterPro" id="IPR000531">
    <property type="entry name" value="Beta-barrel_TonB"/>
</dbReference>
<dbReference type="Proteomes" id="UP000272412">
    <property type="component" value="Unassembled WGS sequence"/>
</dbReference>
<evidence type="ECO:0000256" key="12">
    <source>
        <dbReference type="SAM" id="SignalP"/>
    </source>
</evidence>
<gene>
    <name evidence="15" type="ORF">EGK74_07570</name>
</gene>
<dbReference type="InterPro" id="IPR037066">
    <property type="entry name" value="Plug_dom_sf"/>
</dbReference>
<comment type="subcellular location">
    <subcellularLocation>
        <location evidence="1 10">Cell outer membrane</location>
        <topology evidence="1 10">Multi-pass membrane protein</topology>
    </subcellularLocation>
</comment>
<evidence type="ECO:0000256" key="11">
    <source>
        <dbReference type="RuleBase" id="RU003357"/>
    </source>
</evidence>
<dbReference type="EMBL" id="RPFL01000018">
    <property type="protein sequence ID" value="RPD86762.1"/>
    <property type="molecule type" value="Genomic_DNA"/>
</dbReference>
<evidence type="ECO:0000256" key="1">
    <source>
        <dbReference type="ARBA" id="ARBA00004571"/>
    </source>
</evidence>
<dbReference type="InterPro" id="IPR039426">
    <property type="entry name" value="TonB-dep_rcpt-like"/>
</dbReference>
<evidence type="ECO:0000256" key="9">
    <source>
        <dbReference type="ARBA" id="ARBA00023237"/>
    </source>
</evidence>
<keyword evidence="12" id="KW-0732">Signal</keyword>
<evidence type="ECO:0000259" key="13">
    <source>
        <dbReference type="Pfam" id="PF00593"/>
    </source>
</evidence>
<dbReference type="PANTHER" id="PTHR30069">
    <property type="entry name" value="TONB-DEPENDENT OUTER MEMBRANE RECEPTOR"/>
    <property type="match status" value="1"/>
</dbReference>
<accession>A0A3N4MS89</accession>
<dbReference type="GO" id="GO:0009279">
    <property type="term" value="C:cell outer membrane"/>
    <property type="evidence" value="ECO:0007669"/>
    <property type="project" value="UniProtKB-SubCell"/>
</dbReference>
<dbReference type="InterPro" id="IPR036942">
    <property type="entry name" value="Beta-barrel_TonB_sf"/>
</dbReference>
<evidence type="ECO:0000256" key="8">
    <source>
        <dbReference type="ARBA" id="ARBA00023170"/>
    </source>
</evidence>
<dbReference type="InterPro" id="IPR012910">
    <property type="entry name" value="Plug_dom"/>
</dbReference>
<evidence type="ECO:0000256" key="2">
    <source>
        <dbReference type="ARBA" id="ARBA00009810"/>
    </source>
</evidence>
<feature type="signal peptide" evidence="12">
    <location>
        <begin position="1"/>
        <end position="26"/>
    </location>
</feature>
<keyword evidence="5 10" id="KW-0812">Transmembrane</keyword>
<organism evidence="15 16">
    <name type="scientific">Neisseria weixii</name>
    <dbReference type="NCBI Taxonomy" id="1853276"/>
    <lineage>
        <taxon>Bacteria</taxon>
        <taxon>Pseudomonadati</taxon>
        <taxon>Pseudomonadota</taxon>
        <taxon>Betaproteobacteria</taxon>
        <taxon>Neisseriales</taxon>
        <taxon>Neisseriaceae</taxon>
        <taxon>Neisseria</taxon>
    </lineage>
</organism>